<reference evidence="3" key="1">
    <citation type="journal article" date="2023" name="Mol. Phylogenet. Evol.">
        <title>Genome-scale phylogeny and comparative genomics of the fungal order Sordariales.</title>
        <authorList>
            <person name="Hensen N."/>
            <person name="Bonometti L."/>
            <person name="Westerberg I."/>
            <person name="Brannstrom I.O."/>
            <person name="Guillou S."/>
            <person name="Cros-Aarteil S."/>
            <person name="Calhoun S."/>
            <person name="Haridas S."/>
            <person name="Kuo A."/>
            <person name="Mondo S."/>
            <person name="Pangilinan J."/>
            <person name="Riley R."/>
            <person name="LaButti K."/>
            <person name="Andreopoulos B."/>
            <person name="Lipzen A."/>
            <person name="Chen C."/>
            <person name="Yan M."/>
            <person name="Daum C."/>
            <person name="Ng V."/>
            <person name="Clum A."/>
            <person name="Steindorff A."/>
            <person name="Ohm R.A."/>
            <person name="Martin F."/>
            <person name="Silar P."/>
            <person name="Natvig D.O."/>
            <person name="Lalanne C."/>
            <person name="Gautier V."/>
            <person name="Ament-Velasquez S.L."/>
            <person name="Kruys A."/>
            <person name="Hutchinson M.I."/>
            <person name="Powell A.J."/>
            <person name="Barry K."/>
            <person name="Miller A.N."/>
            <person name="Grigoriev I.V."/>
            <person name="Debuchy R."/>
            <person name="Gladieux P."/>
            <person name="Hiltunen Thoren M."/>
            <person name="Johannesson H."/>
        </authorList>
    </citation>
    <scope>NUCLEOTIDE SEQUENCE</scope>
    <source>
        <strain evidence="3">CBS 958.72</strain>
    </source>
</reference>
<evidence type="ECO:0000259" key="2">
    <source>
        <dbReference type="Pfam" id="PF13391"/>
    </source>
</evidence>
<evidence type="ECO:0000313" key="3">
    <source>
        <dbReference type="EMBL" id="KAK3360850.1"/>
    </source>
</evidence>
<dbReference type="Pfam" id="PF13391">
    <property type="entry name" value="HNH_2"/>
    <property type="match status" value="1"/>
</dbReference>
<dbReference type="Proteomes" id="UP001287356">
    <property type="component" value="Unassembled WGS sequence"/>
</dbReference>
<evidence type="ECO:0000313" key="4">
    <source>
        <dbReference type="Proteomes" id="UP001287356"/>
    </source>
</evidence>
<protein>
    <recommendedName>
        <fullName evidence="2">HNH nuclease domain-containing protein</fullName>
    </recommendedName>
</protein>
<reference evidence="3" key="2">
    <citation type="submission" date="2023-06" db="EMBL/GenBank/DDBJ databases">
        <authorList>
            <consortium name="Lawrence Berkeley National Laboratory"/>
            <person name="Haridas S."/>
            <person name="Hensen N."/>
            <person name="Bonometti L."/>
            <person name="Westerberg I."/>
            <person name="Brannstrom I.O."/>
            <person name="Guillou S."/>
            <person name="Cros-Aarteil S."/>
            <person name="Calhoun S."/>
            <person name="Kuo A."/>
            <person name="Mondo S."/>
            <person name="Pangilinan J."/>
            <person name="Riley R."/>
            <person name="Labutti K."/>
            <person name="Andreopoulos B."/>
            <person name="Lipzen A."/>
            <person name="Chen C."/>
            <person name="Yanf M."/>
            <person name="Daum C."/>
            <person name="Ng V."/>
            <person name="Clum A."/>
            <person name="Steindorff A."/>
            <person name="Ohm R."/>
            <person name="Martin F."/>
            <person name="Silar P."/>
            <person name="Natvig D."/>
            <person name="Lalanne C."/>
            <person name="Gautier V."/>
            <person name="Ament-Velasquez S.L."/>
            <person name="Kruys A."/>
            <person name="Hutchinson M.I."/>
            <person name="Powell A.J."/>
            <person name="Barry K."/>
            <person name="Miller A.N."/>
            <person name="Grigoriev I.V."/>
            <person name="Debuchy R."/>
            <person name="Gladieux P."/>
            <person name="Thoren M.H."/>
            <person name="Johannesson H."/>
        </authorList>
    </citation>
    <scope>NUCLEOTIDE SEQUENCE</scope>
    <source>
        <strain evidence="3">CBS 958.72</strain>
    </source>
</reference>
<sequence length="355" mass="40213">MHFLKRTPHVHDRHVQARFLSIEADPVLENTTSILPLNELRERLERIGRVENYFDAMHGDWELDRYQFAGLLFMPIATLRRLSATPQDYDAEVRLDSNGELIRNAALASERKELDKGKCVVLGIADPEACHIIPFSSCRTKGKLDMFRLSLGISIALLLEDDAEVQNLECFTSRVGASDELWNMISLSPHLHVWWRRAYFGFKFLGILPSDEEDKSLIRVQFHWMPKSIAWRRGQRDEHDLGIKLTNDRSPLFDHGVTALRHTGRPLTAGDTFDIPVATVDAPKMVLAFQIQWAVIRIASAAGAAGVDTLGADVETLGAGDDGPPPDEGFLTRRDIERWMDNTRQPRLRGLNRQS</sequence>
<comment type="caution">
    <text evidence="3">The sequence shown here is derived from an EMBL/GenBank/DDBJ whole genome shotgun (WGS) entry which is preliminary data.</text>
</comment>
<accession>A0AAE0MYA0</accession>
<proteinExistence type="predicted"/>
<dbReference type="EMBL" id="JAULSN010000014">
    <property type="protein sequence ID" value="KAK3360850.1"/>
    <property type="molecule type" value="Genomic_DNA"/>
</dbReference>
<feature type="region of interest" description="Disordered" evidence="1">
    <location>
        <begin position="316"/>
        <end position="337"/>
    </location>
</feature>
<dbReference type="InterPro" id="IPR003615">
    <property type="entry name" value="HNH_nuc"/>
</dbReference>
<feature type="domain" description="HNH nuclease" evidence="2">
    <location>
        <begin position="119"/>
        <end position="203"/>
    </location>
</feature>
<gene>
    <name evidence="3" type="ORF">B0T24DRAFT_540049</name>
</gene>
<dbReference type="AlphaFoldDB" id="A0AAE0MYA0"/>
<keyword evidence="4" id="KW-1185">Reference proteome</keyword>
<name>A0AAE0MYA0_9PEZI</name>
<evidence type="ECO:0000256" key="1">
    <source>
        <dbReference type="SAM" id="MobiDB-lite"/>
    </source>
</evidence>
<organism evidence="3 4">
    <name type="scientific">Lasiosphaeria ovina</name>
    <dbReference type="NCBI Taxonomy" id="92902"/>
    <lineage>
        <taxon>Eukaryota</taxon>
        <taxon>Fungi</taxon>
        <taxon>Dikarya</taxon>
        <taxon>Ascomycota</taxon>
        <taxon>Pezizomycotina</taxon>
        <taxon>Sordariomycetes</taxon>
        <taxon>Sordariomycetidae</taxon>
        <taxon>Sordariales</taxon>
        <taxon>Lasiosphaeriaceae</taxon>
        <taxon>Lasiosphaeria</taxon>
    </lineage>
</organism>